<feature type="transmembrane region" description="Helical" evidence="2">
    <location>
        <begin position="311"/>
        <end position="330"/>
    </location>
</feature>
<name>A0A428UD22_9HYPO</name>
<feature type="compositionally biased region" description="Low complexity" evidence="1">
    <location>
        <begin position="400"/>
        <end position="410"/>
    </location>
</feature>
<evidence type="ECO:0000313" key="3">
    <source>
        <dbReference type="EMBL" id="RSM12162.1"/>
    </source>
</evidence>
<reference evidence="3 4" key="1">
    <citation type="submission" date="2017-06" db="EMBL/GenBank/DDBJ databases">
        <title>Comparative genomic analysis of Ambrosia Fusariam Clade fungi.</title>
        <authorList>
            <person name="Stajich J.E."/>
            <person name="Carrillo J."/>
            <person name="Kijimoto T."/>
            <person name="Eskalen A."/>
            <person name="O'Donnell K."/>
            <person name="Kasson M."/>
        </authorList>
    </citation>
    <scope>NUCLEOTIDE SEQUENCE [LARGE SCALE GENOMIC DNA]</scope>
    <source>
        <strain evidence="3 4">NRRL62579</strain>
    </source>
</reference>
<feature type="transmembrane region" description="Helical" evidence="2">
    <location>
        <begin position="25"/>
        <end position="44"/>
    </location>
</feature>
<keyword evidence="2" id="KW-1133">Transmembrane helix</keyword>
<feature type="transmembrane region" description="Helical" evidence="2">
    <location>
        <begin position="441"/>
        <end position="461"/>
    </location>
</feature>
<dbReference type="STRING" id="1325735.A0A428UD22"/>
<keyword evidence="2" id="KW-0472">Membrane</keyword>
<evidence type="ECO:0000256" key="1">
    <source>
        <dbReference type="SAM" id="MobiDB-lite"/>
    </source>
</evidence>
<dbReference type="Proteomes" id="UP000287144">
    <property type="component" value="Unassembled WGS sequence"/>
</dbReference>
<evidence type="ECO:0000256" key="2">
    <source>
        <dbReference type="SAM" id="Phobius"/>
    </source>
</evidence>
<organism evidence="3 4">
    <name type="scientific">Fusarium oligoseptatum</name>
    <dbReference type="NCBI Taxonomy" id="2604345"/>
    <lineage>
        <taxon>Eukaryota</taxon>
        <taxon>Fungi</taxon>
        <taxon>Dikarya</taxon>
        <taxon>Ascomycota</taxon>
        <taxon>Pezizomycotina</taxon>
        <taxon>Sordariomycetes</taxon>
        <taxon>Hypocreomycetidae</taxon>
        <taxon>Hypocreales</taxon>
        <taxon>Nectriaceae</taxon>
        <taxon>Fusarium</taxon>
        <taxon>Fusarium solani species complex</taxon>
    </lineage>
</organism>
<feature type="transmembrane region" description="Helical" evidence="2">
    <location>
        <begin position="342"/>
        <end position="364"/>
    </location>
</feature>
<dbReference type="EMBL" id="NKCK01000015">
    <property type="protein sequence ID" value="RSM12162.1"/>
    <property type="molecule type" value="Genomic_DNA"/>
</dbReference>
<sequence>MSLNASESEPQLVGWKATSDDRGSLDLLWSCLVTLLLCCWVTTYPNAGSPHDKWYHPLLDKFNLAIITFLGPDFLFGIALGQYASARESVKVFKRDKHLTRGAEWKYIHAFFFDMGCVHLTAPDYSIADGKTFPINAEQLHYLARHNHVEFPDLDQLEIEDRNSVDTLSRIITVFQALWFTVKELARIHKGYPITTLELTTLSFCFITFMISILWYHKPSITKPQFIETKDGTTIEQIRTFARWNTHLDLENTYYRTPLEFIGRKRFGIDAHWNYYVSLAHKLRINFVSRPITRRPWDRVPSDMWICPGPWYAPGAAIVLAGFSIIFVLAWDFTFPTEKEKFLWRICSAYHAAFSLYGGAYYAIEMARQNRKKEKEPTRAGRQLSNLQREQSDLPDTESQRTPSQRTTPTRGRVGLFLERARSWRNLSENQDPNMEVPLRIIIPITITCFAYVLCRFYIYLEDLISLRMQPADVYLTVNKFLPFSSWGSVDS</sequence>
<comment type="caution">
    <text evidence="3">The sequence shown here is derived from an EMBL/GenBank/DDBJ whole genome shotgun (WGS) entry which is preliminary data.</text>
</comment>
<feature type="transmembrane region" description="Helical" evidence="2">
    <location>
        <begin position="64"/>
        <end position="85"/>
    </location>
</feature>
<gene>
    <name evidence="3" type="ORF">CEP52_002665</name>
</gene>
<proteinExistence type="predicted"/>
<protein>
    <submittedName>
        <fullName evidence="3">Uncharacterized protein</fullName>
    </submittedName>
</protein>
<feature type="transmembrane region" description="Helical" evidence="2">
    <location>
        <begin position="197"/>
        <end position="216"/>
    </location>
</feature>
<dbReference type="AlphaFoldDB" id="A0A428UD22"/>
<keyword evidence="2" id="KW-0812">Transmembrane</keyword>
<dbReference type="PANTHER" id="PTHR35043">
    <property type="entry name" value="TRANSCRIPTION FACTOR DOMAIN-CONTAINING PROTEIN"/>
    <property type="match status" value="1"/>
</dbReference>
<feature type="region of interest" description="Disordered" evidence="1">
    <location>
        <begin position="372"/>
        <end position="410"/>
    </location>
</feature>
<keyword evidence="4" id="KW-1185">Reference proteome</keyword>
<dbReference type="PANTHER" id="PTHR35043:SF8">
    <property type="entry name" value="DUF4220 DOMAIN-CONTAINING PROTEIN"/>
    <property type="match status" value="1"/>
</dbReference>
<evidence type="ECO:0000313" key="4">
    <source>
        <dbReference type="Proteomes" id="UP000287144"/>
    </source>
</evidence>
<accession>A0A428UD22</accession>